<keyword evidence="1" id="KW-0805">Transcription regulation</keyword>
<proteinExistence type="predicted"/>
<accession>A0A0G0MFP7</accession>
<keyword evidence="2" id="KW-0238">DNA-binding</keyword>
<evidence type="ECO:0000259" key="4">
    <source>
        <dbReference type="PROSITE" id="PS51032"/>
    </source>
</evidence>
<dbReference type="PROSITE" id="PS51032">
    <property type="entry name" value="AP2_ERF"/>
    <property type="match status" value="1"/>
</dbReference>
<dbReference type="Gene3D" id="3.90.75.20">
    <property type="match status" value="1"/>
</dbReference>
<dbReference type="InterPro" id="IPR001471">
    <property type="entry name" value="AP2/ERF_dom"/>
</dbReference>
<comment type="caution">
    <text evidence="5">The sequence shown here is derived from an EMBL/GenBank/DDBJ whole genome shotgun (WGS) entry which is preliminary data.</text>
</comment>
<sequence length="234" mass="27550">MQKISVSNGKYWAVVDDEDFSKVSMVKWFKDSGRNGNVYAKGNNPGYKKGNPLFKGWKSTIQMHRLILDLKKGNYVDHIDHDGLNNQKSNLRIVSNKQNCLNRNKQIGDYTSKFRGVCFNKNHKKWHAYININDQVEERQINLGYYDDEKTAALVYDGAMRKRYGDDYLNPNFPDFDGEYPTPNVRGKPKGYYFDPKRKLFCVEFRKNQKRFRGYAKTEPEAIELRTKFEKENQ</sequence>
<organism evidence="5 6">
    <name type="scientific">Candidatus Woesebacteria bacterium GW2011_GWB1_39_12</name>
    <dbReference type="NCBI Taxonomy" id="1618574"/>
    <lineage>
        <taxon>Bacteria</taxon>
        <taxon>Candidatus Woeseibacteriota</taxon>
    </lineage>
</organism>
<evidence type="ECO:0000256" key="2">
    <source>
        <dbReference type="ARBA" id="ARBA00023125"/>
    </source>
</evidence>
<reference evidence="5 6" key="1">
    <citation type="journal article" date="2015" name="Nature">
        <title>rRNA introns, odd ribosomes, and small enigmatic genomes across a large radiation of phyla.</title>
        <authorList>
            <person name="Brown C.T."/>
            <person name="Hug L.A."/>
            <person name="Thomas B.C."/>
            <person name="Sharon I."/>
            <person name="Castelle C.J."/>
            <person name="Singh A."/>
            <person name="Wilkins M.J."/>
            <person name="Williams K.H."/>
            <person name="Banfield J.F."/>
        </authorList>
    </citation>
    <scope>NUCLEOTIDE SEQUENCE [LARGE SCALE GENOMIC DNA]</scope>
</reference>
<evidence type="ECO:0000313" key="6">
    <source>
        <dbReference type="Proteomes" id="UP000033881"/>
    </source>
</evidence>
<dbReference type="Proteomes" id="UP000033881">
    <property type="component" value="Unassembled WGS sequence"/>
</dbReference>
<evidence type="ECO:0000313" key="5">
    <source>
        <dbReference type="EMBL" id="KKQ99150.1"/>
    </source>
</evidence>
<dbReference type="EMBL" id="LBWB01000027">
    <property type="protein sequence ID" value="KKQ99150.1"/>
    <property type="molecule type" value="Genomic_DNA"/>
</dbReference>
<dbReference type="AlphaFoldDB" id="A0A0G0MFP7"/>
<dbReference type="SUPFAM" id="SSF54060">
    <property type="entry name" value="His-Me finger endonucleases"/>
    <property type="match status" value="1"/>
</dbReference>
<feature type="domain" description="AP2/ERF" evidence="4">
    <location>
        <begin position="113"/>
        <end position="174"/>
    </location>
</feature>
<dbReference type="InterPro" id="IPR016177">
    <property type="entry name" value="DNA-bd_dom_sf"/>
</dbReference>
<dbReference type="InterPro" id="IPR036955">
    <property type="entry name" value="AP2/ERF_dom_sf"/>
</dbReference>
<dbReference type="Gene3D" id="3.30.730.10">
    <property type="entry name" value="AP2/ERF domain"/>
    <property type="match status" value="1"/>
</dbReference>
<gene>
    <name evidence="5" type="ORF">UT24_C0027G0002</name>
</gene>
<dbReference type="STRING" id="1618574.UT24_C0027G0002"/>
<protein>
    <submittedName>
        <fullName evidence="5">Bacteriophage protein</fullName>
    </submittedName>
</protein>
<dbReference type="GO" id="GO:0003677">
    <property type="term" value="F:DNA binding"/>
    <property type="evidence" value="ECO:0007669"/>
    <property type="project" value="UniProtKB-KW"/>
</dbReference>
<keyword evidence="3" id="KW-0804">Transcription</keyword>
<evidence type="ECO:0000256" key="3">
    <source>
        <dbReference type="ARBA" id="ARBA00023163"/>
    </source>
</evidence>
<dbReference type="SUPFAM" id="SSF54171">
    <property type="entry name" value="DNA-binding domain"/>
    <property type="match status" value="1"/>
</dbReference>
<dbReference type="InterPro" id="IPR044925">
    <property type="entry name" value="His-Me_finger_sf"/>
</dbReference>
<name>A0A0G0MFP7_9BACT</name>
<dbReference type="GO" id="GO:0003700">
    <property type="term" value="F:DNA-binding transcription factor activity"/>
    <property type="evidence" value="ECO:0007669"/>
    <property type="project" value="InterPro"/>
</dbReference>
<evidence type="ECO:0000256" key="1">
    <source>
        <dbReference type="ARBA" id="ARBA00023015"/>
    </source>
</evidence>